<dbReference type="InterPro" id="IPR052698">
    <property type="entry name" value="MoCofactor_Util/Proc"/>
</dbReference>
<dbReference type="PANTHER" id="PTHR30388">
    <property type="entry name" value="ALDEHYDE OXIDOREDUCTASE MOLYBDENUM COFACTOR ASSEMBLY PROTEIN"/>
    <property type="match status" value="1"/>
</dbReference>
<dbReference type="Pfam" id="PF13478">
    <property type="entry name" value="XdhC_C"/>
    <property type="match status" value="1"/>
</dbReference>
<feature type="domain" description="XdhC Rossmann" evidence="2">
    <location>
        <begin position="246"/>
        <end position="390"/>
    </location>
</feature>
<evidence type="ECO:0000313" key="4">
    <source>
        <dbReference type="Proteomes" id="UP000032360"/>
    </source>
</evidence>
<dbReference type="Pfam" id="PF02625">
    <property type="entry name" value="XdhC_CoxI"/>
    <property type="match status" value="1"/>
</dbReference>
<dbReference type="GO" id="GO:0004854">
    <property type="term" value="F:xanthine dehydrogenase activity"/>
    <property type="evidence" value="ECO:0007669"/>
    <property type="project" value="UniProtKB-EC"/>
</dbReference>
<dbReference type="PANTHER" id="PTHR30388:SF4">
    <property type="entry name" value="MOLYBDENUM COFACTOR INSERTION CHAPERONE PAOD"/>
    <property type="match status" value="1"/>
</dbReference>
<dbReference type="Proteomes" id="UP000032360">
    <property type="component" value="Unassembled WGS sequence"/>
</dbReference>
<keyword evidence="4" id="KW-1185">Reference proteome</keyword>
<feature type="domain" description="XdhC- CoxI" evidence="1">
    <location>
        <begin position="11"/>
        <end position="67"/>
    </location>
</feature>
<accession>A0A0D8HIE1</accession>
<gene>
    <name evidence="3" type="primary">pucA2</name>
    <name evidence="3" type="ORF">AXFE_14060</name>
</gene>
<dbReference type="EMBL" id="JXYS01000031">
    <property type="protein sequence ID" value="KJF17698.1"/>
    <property type="molecule type" value="Genomic_DNA"/>
</dbReference>
<protein>
    <submittedName>
        <fullName evidence="3">Putative xanthine dehydrogenase subunit A</fullName>
        <ecNumber evidence="3">1.17.1.4</ecNumber>
    </submittedName>
</protein>
<dbReference type="InterPro" id="IPR027051">
    <property type="entry name" value="XdhC_Rossmann_dom"/>
</dbReference>
<evidence type="ECO:0000259" key="2">
    <source>
        <dbReference type="Pfam" id="PF13478"/>
    </source>
</evidence>
<organism evidence="3 4">
    <name type="scientific">Acidithrix ferrooxidans</name>
    <dbReference type="NCBI Taxonomy" id="1280514"/>
    <lineage>
        <taxon>Bacteria</taxon>
        <taxon>Bacillati</taxon>
        <taxon>Actinomycetota</taxon>
        <taxon>Acidimicrobiia</taxon>
        <taxon>Acidimicrobiales</taxon>
        <taxon>Acidimicrobiaceae</taxon>
        <taxon>Acidithrix</taxon>
    </lineage>
</organism>
<dbReference type="EC" id="1.17.1.4" evidence="3"/>
<comment type="caution">
    <text evidence="3">The sequence shown here is derived from an EMBL/GenBank/DDBJ whole genome shotgun (WGS) entry which is preliminary data.</text>
</comment>
<dbReference type="Gene3D" id="3.40.50.720">
    <property type="entry name" value="NAD(P)-binding Rossmann-like Domain"/>
    <property type="match status" value="1"/>
</dbReference>
<dbReference type="InterPro" id="IPR003777">
    <property type="entry name" value="XdhC_CoxI"/>
</dbReference>
<reference evidence="3 4" key="1">
    <citation type="submission" date="2015-01" db="EMBL/GenBank/DDBJ databases">
        <title>Draft genome of the acidophilic iron oxidizer Acidithrix ferrooxidans strain Py-F3.</title>
        <authorList>
            <person name="Poehlein A."/>
            <person name="Eisen S."/>
            <person name="Schloemann M."/>
            <person name="Johnson B.D."/>
            <person name="Daniel R."/>
            <person name="Muehling M."/>
        </authorList>
    </citation>
    <scope>NUCLEOTIDE SEQUENCE [LARGE SCALE GENOMIC DNA]</scope>
    <source>
        <strain evidence="3 4">Py-F3</strain>
    </source>
</reference>
<evidence type="ECO:0000259" key="1">
    <source>
        <dbReference type="Pfam" id="PF02625"/>
    </source>
</evidence>
<name>A0A0D8HIE1_9ACTN</name>
<dbReference type="PATRIC" id="fig|1280514.3.peg.1831"/>
<keyword evidence="3" id="KW-0560">Oxidoreductase</keyword>
<proteinExistence type="predicted"/>
<dbReference type="OrthoDB" id="9815497at2"/>
<evidence type="ECO:0000313" key="3">
    <source>
        <dbReference type="EMBL" id="KJF17698.1"/>
    </source>
</evidence>
<dbReference type="STRING" id="1280514.AXFE_14060"/>
<sequence length="414" mass="43506">MRDVLSDLIRWRAQGKAVAIARVVGTEGSSPREPGATMAISDIGEVSGSVSGGCVEGAVVMEALAAMGVTSVAVGNNTVMDVDASGVQACPSVSVFGYSDDEAFAVGLTCGGTLRILIEPNVDRPYDLVARLLDENTPFVRATVVSGIGAVPGNDAPVELQISSEGLSAFEVFGALPSVGSTLIIVDGKAIYSNLENDTLSDVIIRDSQGALASGTTMVRHYGRNGQAKLEEVEVLFETFAPPPRMIIFGAVDFTAALARVGKLLGYSVSVCDARPIFATRVRFAMADEVVVDWPDKYLDRIGGSLGQRDAICVLTHDPKFDVPAIVGALKTKVGYIGAMGSRRTHQERSKRLIDVGVDPDELSRVMGPIGLDIGARTPEETAISIAGEIIALRTNKVPVSLALGEGPIHPRSR</sequence>
<dbReference type="AlphaFoldDB" id="A0A0D8HIE1"/>
<dbReference type="RefSeq" id="WP_052605145.1">
    <property type="nucleotide sequence ID" value="NZ_JXYS01000031.1"/>
</dbReference>